<dbReference type="OrthoDB" id="5044281at2759"/>
<organism evidence="2 3">
    <name type="scientific">Fusarium zealandicum</name>
    <dbReference type="NCBI Taxonomy" id="1053134"/>
    <lineage>
        <taxon>Eukaryota</taxon>
        <taxon>Fungi</taxon>
        <taxon>Dikarya</taxon>
        <taxon>Ascomycota</taxon>
        <taxon>Pezizomycotina</taxon>
        <taxon>Sordariomycetes</taxon>
        <taxon>Hypocreomycetidae</taxon>
        <taxon>Hypocreales</taxon>
        <taxon>Nectriaceae</taxon>
        <taxon>Fusarium</taxon>
        <taxon>Fusarium staphyleae species complex</taxon>
    </lineage>
</organism>
<comment type="caution">
    <text evidence="2">The sequence shown here is derived from an EMBL/GenBank/DDBJ whole genome shotgun (WGS) entry which is preliminary data.</text>
</comment>
<dbReference type="AlphaFoldDB" id="A0A8H4UU70"/>
<name>A0A8H4UU70_9HYPO</name>
<evidence type="ECO:0000313" key="3">
    <source>
        <dbReference type="Proteomes" id="UP000635477"/>
    </source>
</evidence>
<dbReference type="Proteomes" id="UP000635477">
    <property type="component" value="Unassembled WGS sequence"/>
</dbReference>
<reference evidence="2" key="1">
    <citation type="journal article" date="2020" name="BMC Genomics">
        <title>Correction to: Identification and distribution of gene clusters required for synthesis of sphingolipid metabolism inhibitors in diverse species of the filamentous fungus Fusarium.</title>
        <authorList>
            <person name="Kim H.S."/>
            <person name="Lohmar J.M."/>
            <person name="Busman M."/>
            <person name="Brown D.W."/>
            <person name="Naumann T.A."/>
            <person name="Divon H.H."/>
            <person name="Lysoe E."/>
            <person name="Uhlig S."/>
            <person name="Proctor R.H."/>
        </authorList>
    </citation>
    <scope>NUCLEOTIDE SEQUENCE</scope>
    <source>
        <strain evidence="2">NRRL 22465</strain>
    </source>
</reference>
<feature type="compositionally biased region" description="Low complexity" evidence="1">
    <location>
        <begin position="1"/>
        <end position="12"/>
    </location>
</feature>
<evidence type="ECO:0000256" key="1">
    <source>
        <dbReference type="SAM" id="MobiDB-lite"/>
    </source>
</evidence>
<gene>
    <name evidence="2" type="ORF">FZEAL_688</name>
</gene>
<evidence type="ECO:0000313" key="2">
    <source>
        <dbReference type="EMBL" id="KAF4984030.1"/>
    </source>
</evidence>
<proteinExistence type="predicted"/>
<feature type="region of interest" description="Disordered" evidence="1">
    <location>
        <begin position="1"/>
        <end position="26"/>
    </location>
</feature>
<reference evidence="2" key="2">
    <citation type="submission" date="2020-05" db="EMBL/GenBank/DDBJ databases">
        <authorList>
            <person name="Kim H.-S."/>
            <person name="Proctor R.H."/>
            <person name="Brown D.W."/>
        </authorList>
    </citation>
    <scope>NUCLEOTIDE SEQUENCE</scope>
    <source>
        <strain evidence="2">NRRL 22465</strain>
    </source>
</reference>
<protein>
    <submittedName>
        <fullName evidence="2">Uncharacterized protein</fullName>
    </submittedName>
</protein>
<keyword evidence="3" id="KW-1185">Reference proteome</keyword>
<dbReference type="EMBL" id="JABEYC010000037">
    <property type="protein sequence ID" value="KAF4984030.1"/>
    <property type="molecule type" value="Genomic_DNA"/>
</dbReference>
<accession>A0A8H4UU70</accession>
<sequence>MSFNPTSYDDSYPPSPPPSLASSTSSPVSCAANMSSASISTGSSTSLASFPSLNRAVALANSRERARCSALSPEAQALVGAVPVGVWLALIRDTGFGKNLGIAELDEADNKLRLNNWHIPAIHERYAIGGNHRCFDVNCIACMTKYACRYRDIRAYADQYTSKTLLDIEVARCPSNYAGNQAPGYQQEYLQRRMRHVTAGDTPTAEWLVKSKKTECAETFEKSVFLSRSPSLLVSFTLSETTENGYDELQKGYLAWRKIWHALVVKNNPGLAEGDMEIVSSLVHGVLPELRMWGNIQNDFSLYSLGHLNGTDICDLYNLGPNAIEYLCVHHVHWKDEVDIIEDFAGMKKEFHGDEAASLNKAALDVDRAIMSLVAAEGNLADSPCHGTQLQRDTAVYYARVQFQLLRDIVYSKRPVSTEQ</sequence>